<accession>A0A099K9T2</accession>
<evidence type="ECO:0008006" key="4">
    <source>
        <dbReference type="Google" id="ProtNLM"/>
    </source>
</evidence>
<dbReference type="AlphaFoldDB" id="A0A099K9T2"/>
<sequence>MYFKQLLIASALFFQVTAQGGVTNSAPESRVSIPVSWNTGFTLPELLASTIEFTSIEDLEQLIAAPWYADITMTQTKAGESVFNTCHNYFEQAIETTRTAKENEMGPYLEFKVMCEAGNLLLSAKNATSSYLPELVLSNNLPNLLPKSVALQTSLEESKRNANNAALTHWADITPLTNYESQSATKSTYYHDGGYQELEIIGRGDTNNDHIEDVIVVVHDYLDGGNYMNIRLLVLSVDRQNNWQLLKAL</sequence>
<comment type="caution">
    <text evidence="2">The sequence shown here is derived from an EMBL/GenBank/DDBJ whole genome shotgun (WGS) entry which is preliminary data.</text>
</comment>
<dbReference type="OrthoDB" id="5703944at2"/>
<protein>
    <recommendedName>
        <fullName evidence="4">Lipoprotein</fullName>
    </recommendedName>
</protein>
<feature type="chain" id="PRO_5001948013" description="Lipoprotein" evidence="1">
    <location>
        <begin position="21"/>
        <end position="249"/>
    </location>
</feature>
<organism evidence="2 3">
    <name type="scientific">Colwellia psychrerythraea</name>
    <name type="common">Vibrio psychroerythus</name>
    <dbReference type="NCBI Taxonomy" id="28229"/>
    <lineage>
        <taxon>Bacteria</taxon>
        <taxon>Pseudomonadati</taxon>
        <taxon>Pseudomonadota</taxon>
        <taxon>Gammaproteobacteria</taxon>
        <taxon>Alteromonadales</taxon>
        <taxon>Colwelliaceae</taxon>
        <taxon>Colwellia</taxon>
    </lineage>
</organism>
<proteinExistence type="predicted"/>
<dbReference type="Proteomes" id="UP000029868">
    <property type="component" value="Unassembled WGS sequence"/>
</dbReference>
<dbReference type="PATRIC" id="fig|28229.3.peg.4645"/>
<gene>
    <name evidence="2" type="ORF">GAB14E_4659</name>
</gene>
<dbReference type="EMBL" id="JQEC01000074">
    <property type="protein sequence ID" value="KGJ86832.1"/>
    <property type="molecule type" value="Genomic_DNA"/>
</dbReference>
<evidence type="ECO:0000313" key="2">
    <source>
        <dbReference type="EMBL" id="KGJ86832.1"/>
    </source>
</evidence>
<keyword evidence="1" id="KW-0732">Signal</keyword>
<dbReference type="RefSeq" id="WP_033084558.1">
    <property type="nucleotide sequence ID" value="NZ_JQEC01000074.1"/>
</dbReference>
<reference evidence="2 3" key="1">
    <citation type="submission" date="2014-08" db="EMBL/GenBank/DDBJ databases">
        <title>Genomic and Phenotypic Diversity of Colwellia psychrerythraea strains from Disparate Marine Basins.</title>
        <authorList>
            <person name="Techtmann S.M."/>
            <person name="Stelling S.C."/>
            <person name="Utturkar S.M."/>
            <person name="Alshibli N."/>
            <person name="Harris A."/>
            <person name="Brown S.D."/>
            <person name="Hazen T.C."/>
        </authorList>
    </citation>
    <scope>NUCLEOTIDE SEQUENCE [LARGE SCALE GENOMIC DNA]</scope>
    <source>
        <strain evidence="2 3">GAB14E</strain>
    </source>
</reference>
<feature type="signal peptide" evidence="1">
    <location>
        <begin position="1"/>
        <end position="20"/>
    </location>
</feature>
<evidence type="ECO:0000256" key="1">
    <source>
        <dbReference type="SAM" id="SignalP"/>
    </source>
</evidence>
<evidence type="ECO:0000313" key="3">
    <source>
        <dbReference type="Proteomes" id="UP000029868"/>
    </source>
</evidence>
<name>A0A099K9T2_COLPS</name>